<evidence type="ECO:0008006" key="4">
    <source>
        <dbReference type="Google" id="ProtNLM"/>
    </source>
</evidence>
<keyword evidence="1" id="KW-1133">Transmembrane helix</keyword>
<dbReference type="EMBL" id="JACAQE010000004">
    <property type="protein sequence ID" value="NWC14658.1"/>
    <property type="molecule type" value="Genomic_DNA"/>
</dbReference>
<proteinExistence type="predicted"/>
<evidence type="ECO:0000256" key="1">
    <source>
        <dbReference type="SAM" id="Phobius"/>
    </source>
</evidence>
<dbReference type="AlphaFoldDB" id="A0A7Y7XYG2"/>
<keyword evidence="1" id="KW-0472">Membrane</keyword>
<organism evidence="2 3">
    <name type="scientific">Pseudomonas gingeri</name>
    <dbReference type="NCBI Taxonomy" id="117681"/>
    <lineage>
        <taxon>Bacteria</taxon>
        <taxon>Pseudomonadati</taxon>
        <taxon>Pseudomonadota</taxon>
        <taxon>Gammaproteobacteria</taxon>
        <taxon>Pseudomonadales</taxon>
        <taxon>Pseudomonadaceae</taxon>
        <taxon>Pseudomonas</taxon>
    </lineage>
</organism>
<gene>
    <name evidence="2" type="ORF">HX845_13430</name>
</gene>
<name>A0A7Y7XYG2_9PSED</name>
<feature type="transmembrane region" description="Helical" evidence="1">
    <location>
        <begin position="28"/>
        <end position="46"/>
    </location>
</feature>
<protein>
    <recommendedName>
        <fullName evidence="4">Type II secretion system (T2SS), protein M subtype b</fullName>
    </recommendedName>
</protein>
<dbReference type="RefSeq" id="WP_017123239.1">
    <property type="nucleotide sequence ID" value="NZ_JACAPC010000018.1"/>
</dbReference>
<dbReference type="Proteomes" id="UP000517547">
    <property type="component" value="Unassembled WGS sequence"/>
</dbReference>
<comment type="caution">
    <text evidence="2">The sequence shown here is derived from an EMBL/GenBank/DDBJ whole genome shotgun (WGS) entry which is preliminary data.</text>
</comment>
<evidence type="ECO:0000313" key="3">
    <source>
        <dbReference type="Proteomes" id="UP000517547"/>
    </source>
</evidence>
<reference evidence="2 3" key="1">
    <citation type="submission" date="2020-04" db="EMBL/GenBank/DDBJ databases">
        <title>Molecular characterization of pseudomonads from Agaricus bisporus reveal novel blotch 2 pathogens in Western Europe.</title>
        <authorList>
            <person name="Taparia T."/>
            <person name="Krijger M."/>
            <person name="Haynes E."/>
            <person name="Elpinstone J.G."/>
            <person name="Noble R."/>
            <person name="Van Der Wolf J."/>
        </authorList>
    </citation>
    <scope>NUCLEOTIDE SEQUENCE [LARGE SCALE GENOMIC DNA]</scope>
    <source>
        <strain evidence="2 3">IPO3738</strain>
    </source>
</reference>
<evidence type="ECO:0000313" key="2">
    <source>
        <dbReference type="EMBL" id="NWC14658.1"/>
    </source>
</evidence>
<keyword evidence="1" id="KW-0812">Transmembrane</keyword>
<sequence length="185" mass="20591">MKPMIRQWPDAAQLQARLRWSLAQVQRLLGFWGGLALLLIVAALVIRQGLVVPGLEDSALRLREARAGIAEGPLDLHAAEPQAVRRLPDTDSFEARLESLLTVLQQNGFAVLQTDFQYSSPGDDQTRRLELDIPLSGAYPTLRKALDEVARQPAVRIESLSLQRKDITTAQLDIRLRLSLLAVLK</sequence>
<accession>A0A7Y7XYG2</accession>